<dbReference type="Gene3D" id="1.10.10.10">
    <property type="entry name" value="Winged helix-like DNA-binding domain superfamily/Winged helix DNA-binding domain"/>
    <property type="match status" value="1"/>
</dbReference>
<accession>M5VJF2</accession>
<dbReference type="Gene3D" id="3.80.10.10">
    <property type="entry name" value="Ribonuclease Inhibitor"/>
    <property type="match status" value="1"/>
</dbReference>
<gene>
    <name evidence="8" type="ORF">PRUPE_8G010000</name>
</gene>
<dbReference type="InterPro" id="IPR032675">
    <property type="entry name" value="LRR_dom_sf"/>
</dbReference>
<dbReference type="InterPro" id="IPR036388">
    <property type="entry name" value="WH-like_DNA-bd_sf"/>
</dbReference>
<evidence type="ECO:0000259" key="7">
    <source>
        <dbReference type="Pfam" id="PF23598"/>
    </source>
</evidence>
<dbReference type="Pfam" id="PF00931">
    <property type="entry name" value="NB-ARC"/>
    <property type="match status" value="1"/>
</dbReference>
<feature type="domain" description="Disease resistance R13L4/SHOC-2-like LRR" evidence="7">
    <location>
        <begin position="549"/>
        <end position="851"/>
    </location>
</feature>
<dbReference type="CDD" id="cd14798">
    <property type="entry name" value="RX-CC_like"/>
    <property type="match status" value="1"/>
</dbReference>
<dbReference type="Pfam" id="PF18052">
    <property type="entry name" value="Rx_N"/>
    <property type="match status" value="1"/>
</dbReference>
<dbReference type="AlphaFoldDB" id="M5VJF2"/>
<dbReference type="FunFam" id="3.40.50.300:FF:001091">
    <property type="entry name" value="Probable disease resistance protein At1g61300"/>
    <property type="match status" value="1"/>
</dbReference>
<name>M5VJF2_PRUPE</name>
<feature type="domain" description="Disease resistance protein winged helix" evidence="6">
    <location>
        <begin position="433"/>
        <end position="500"/>
    </location>
</feature>
<dbReference type="InterPro" id="IPR055414">
    <property type="entry name" value="LRR_R13L4/SHOC2-like"/>
</dbReference>
<dbReference type="Gramene" id="ONH89692">
    <property type="protein sequence ID" value="ONH89692"/>
    <property type="gene ID" value="PRUPE_8G010000"/>
</dbReference>
<evidence type="ECO:0000256" key="1">
    <source>
        <dbReference type="ARBA" id="ARBA00022737"/>
    </source>
</evidence>
<dbReference type="eggNOG" id="KOG4658">
    <property type="taxonomic scope" value="Eukaryota"/>
</dbReference>
<evidence type="ECO:0000313" key="9">
    <source>
        <dbReference type="Proteomes" id="UP000006882"/>
    </source>
</evidence>
<evidence type="ECO:0000256" key="2">
    <source>
        <dbReference type="ARBA" id="ARBA00022741"/>
    </source>
</evidence>
<dbReference type="FunFam" id="1.10.10.10:FF:000322">
    <property type="entry name" value="Probable disease resistance protein At1g63360"/>
    <property type="match status" value="1"/>
</dbReference>
<dbReference type="PRINTS" id="PR00364">
    <property type="entry name" value="DISEASERSIST"/>
</dbReference>
<dbReference type="InterPro" id="IPR058922">
    <property type="entry name" value="WHD_DRP"/>
</dbReference>
<dbReference type="Gene3D" id="1.20.5.4130">
    <property type="match status" value="1"/>
</dbReference>
<dbReference type="InterPro" id="IPR002182">
    <property type="entry name" value="NB-ARC"/>
</dbReference>
<reference evidence="8 9" key="1">
    <citation type="journal article" date="2013" name="Nat. Genet.">
        <title>The high-quality draft genome of peach (Prunus persica) identifies unique patterns of genetic diversity, domestication and genome evolution.</title>
        <authorList>
            <consortium name="International Peach Genome Initiative"/>
            <person name="Verde I."/>
            <person name="Abbott A.G."/>
            <person name="Scalabrin S."/>
            <person name="Jung S."/>
            <person name="Shu S."/>
            <person name="Marroni F."/>
            <person name="Zhebentyayeva T."/>
            <person name="Dettori M.T."/>
            <person name="Grimwood J."/>
            <person name="Cattonaro F."/>
            <person name="Zuccolo A."/>
            <person name="Rossini L."/>
            <person name="Jenkins J."/>
            <person name="Vendramin E."/>
            <person name="Meisel L.A."/>
            <person name="Decroocq V."/>
            <person name="Sosinski B."/>
            <person name="Prochnik S."/>
            <person name="Mitros T."/>
            <person name="Policriti A."/>
            <person name="Cipriani G."/>
            <person name="Dondini L."/>
            <person name="Ficklin S."/>
            <person name="Goodstein D.M."/>
            <person name="Xuan P."/>
            <person name="Del Fabbro C."/>
            <person name="Aramini V."/>
            <person name="Copetti D."/>
            <person name="Gonzalez S."/>
            <person name="Horner D.S."/>
            <person name="Falchi R."/>
            <person name="Lucas S."/>
            <person name="Mica E."/>
            <person name="Maldonado J."/>
            <person name="Lazzari B."/>
            <person name="Bielenberg D."/>
            <person name="Pirona R."/>
            <person name="Miculan M."/>
            <person name="Barakat A."/>
            <person name="Testolin R."/>
            <person name="Stella A."/>
            <person name="Tartarini S."/>
            <person name="Tonutti P."/>
            <person name="Arus P."/>
            <person name="Orellana A."/>
            <person name="Wells C."/>
            <person name="Main D."/>
            <person name="Vizzotto G."/>
            <person name="Silva H."/>
            <person name="Salamini F."/>
            <person name="Schmutz J."/>
            <person name="Morgante M."/>
            <person name="Rokhsar D.S."/>
        </authorList>
    </citation>
    <scope>NUCLEOTIDE SEQUENCE [LARGE SCALE GENOMIC DNA]</scope>
    <source>
        <strain evidence="9">cv. Nemared</strain>
    </source>
</reference>
<dbReference type="Gene3D" id="1.10.8.430">
    <property type="entry name" value="Helical domain of apoptotic protease-activating factors"/>
    <property type="match status" value="1"/>
</dbReference>
<keyword evidence="2" id="KW-0547">Nucleotide-binding</keyword>
<dbReference type="InterPro" id="IPR041118">
    <property type="entry name" value="Rx_N"/>
</dbReference>
<dbReference type="Proteomes" id="UP000006882">
    <property type="component" value="Chromosome G8"/>
</dbReference>
<dbReference type="Pfam" id="PF23559">
    <property type="entry name" value="WHD_DRP"/>
    <property type="match status" value="1"/>
</dbReference>
<dbReference type="InterPro" id="IPR044974">
    <property type="entry name" value="Disease_R_plants"/>
</dbReference>
<feature type="domain" description="NB-ARC" evidence="4">
    <location>
        <begin position="171"/>
        <end position="344"/>
    </location>
</feature>
<dbReference type="GO" id="GO:0006952">
    <property type="term" value="P:defense response"/>
    <property type="evidence" value="ECO:0007669"/>
    <property type="project" value="UniProtKB-KW"/>
</dbReference>
<dbReference type="GO" id="GO:0051707">
    <property type="term" value="P:response to other organism"/>
    <property type="evidence" value="ECO:0007669"/>
    <property type="project" value="UniProtKB-ARBA"/>
</dbReference>
<evidence type="ECO:0000259" key="4">
    <source>
        <dbReference type="Pfam" id="PF00931"/>
    </source>
</evidence>
<dbReference type="InterPro" id="IPR027417">
    <property type="entry name" value="P-loop_NTPase"/>
</dbReference>
<evidence type="ECO:0000259" key="6">
    <source>
        <dbReference type="Pfam" id="PF23559"/>
    </source>
</evidence>
<protein>
    <recommendedName>
        <fullName evidence="10">Disease resistance protein RPM1-like</fullName>
    </recommendedName>
</protein>
<evidence type="ECO:0000256" key="3">
    <source>
        <dbReference type="ARBA" id="ARBA00022821"/>
    </source>
</evidence>
<evidence type="ECO:0000313" key="8">
    <source>
        <dbReference type="EMBL" id="ONH89692.1"/>
    </source>
</evidence>
<dbReference type="HOGENOM" id="CLU_000837_25_4_1"/>
<keyword evidence="1" id="KW-0677">Repeat</keyword>
<evidence type="ECO:0000259" key="5">
    <source>
        <dbReference type="Pfam" id="PF18052"/>
    </source>
</evidence>
<dbReference type="PANTHER" id="PTHR23155">
    <property type="entry name" value="DISEASE RESISTANCE PROTEIN RP"/>
    <property type="match status" value="1"/>
</dbReference>
<dbReference type="SUPFAM" id="SSF52058">
    <property type="entry name" value="L domain-like"/>
    <property type="match status" value="1"/>
</dbReference>
<dbReference type="Pfam" id="PF23598">
    <property type="entry name" value="LRR_14"/>
    <property type="match status" value="1"/>
</dbReference>
<dbReference type="Gene3D" id="3.40.50.300">
    <property type="entry name" value="P-loop containing nucleotide triphosphate hydrolases"/>
    <property type="match status" value="1"/>
</dbReference>
<dbReference type="GO" id="GO:0043531">
    <property type="term" value="F:ADP binding"/>
    <property type="evidence" value="ECO:0007669"/>
    <property type="project" value="InterPro"/>
</dbReference>
<feature type="domain" description="Disease resistance N-terminal" evidence="5">
    <location>
        <begin position="9"/>
        <end position="93"/>
    </location>
</feature>
<evidence type="ECO:0008006" key="10">
    <source>
        <dbReference type="Google" id="ProtNLM"/>
    </source>
</evidence>
<dbReference type="SUPFAM" id="SSF52540">
    <property type="entry name" value="P-loop containing nucleoside triphosphate hydrolases"/>
    <property type="match status" value="1"/>
</dbReference>
<dbReference type="EMBL" id="CM007658">
    <property type="protein sequence ID" value="ONH89692.1"/>
    <property type="molecule type" value="Genomic_DNA"/>
</dbReference>
<sequence>MDSAPTALLVGKIMDILENEAYSIAAVRDEVDEIKQELVSMTSFLEDVEGKKTQTETQKAWVTSVRDLTSDVEDIIDEFMYHTYEQQSRGRFARWLHRTIHIPKNLFYRRKIANKLHKITKMIKAIPERNKRYALDGVVGTSWDDISKWVKNQAVSSLFINKDELVGIDGKKQTLTAWLLNEEQHLTVVSVVGMGGSGKTTLVAKTFANETVKRHFDSYAWITVSQTYVIEDLFRSLIKELHQTRNEYVPADLISMGYRDLIQLMLNYLESKRYLVVLDDVWDIKLWREIRISLPDRQLGSRIMFTTRKEDIAFHCFGVESHVHCMQPLEKNYAWELFSRKSFSTFDGKCCPPELEKLAWELMEKCKGLPLAIIALGGLMSSKKLAAEWSKVYNGLNWHLTSHHLLEPVKSILLLSFNDLPYRLKHCFLYCSLFPEDYLIRRKRLIRLWIAEGFVEHARGVTPEQVADSYLMELIFRNMLQVVERNETGRPKSCKMHMTLCESLLCQHLRKKNFLLYMMGKKYWKTLEPAVCQSKQPKEELNLALSLPSGFKLLRVLDLEDVQIDKLPHNLVYLFNLRYLSLKGTQIKELPKAIGLLRNLQTLNILNTKIEVLPRGISKLQNLRHLIMLRHSGEYMAFKTAHGTRVPFNISKLKKLEVLSCVESEGNIIRLIGNMTQLTRIGITNVKERDAMDLCDSIQKLKLLQCLALRVSGEEEFLDVNALSSPPPHLRKLIFGSKLQKVPPWFSSLQNLTYLYLHWTRLDEDLLPHIEALPCLGRLLLVNAYVGNELCFNRGFPKLTILELFNFPLLNKITIAEGVMRNLRLLTLARCMELKALPQGFEYLSKLETLELLSVSMQLIESIQEGGVDHPTVKHITVITNYSLKCLIRAHHSSST</sequence>
<dbReference type="InterPro" id="IPR042197">
    <property type="entry name" value="Apaf_helical"/>
</dbReference>
<keyword evidence="9" id="KW-1185">Reference proteome</keyword>
<dbReference type="OMA" id="TSAWITV"/>
<proteinExistence type="predicted"/>
<organism evidence="8 9">
    <name type="scientific">Prunus persica</name>
    <name type="common">Peach</name>
    <name type="synonym">Amygdalus persica</name>
    <dbReference type="NCBI Taxonomy" id="3760"/>
    <lineage>
        <taxon>Eukaryota</taxon>
        <taxon>Viridiplantae</taxon>
        <taxon>Streptophyta</taxon>
        <taxon>Embryophyta</taxon>
        <taxon>Tracheophyta</taxon>
        <taxon>Spermatophyta</taxon>
        <taxon>Magnoliopsida</taxon>
        <taxon>eudicotyledons</taxon>
        <taxon>Gunneridae</taxon>
        <taxon>Pentapetalae</taxon>
        <taxon>rosids</taxon>
        <taxon>fabids</taxon>
        <taxon>Rosales</taxon>
        <taxon>Rosaceae</taxon>
        <taxon>Amygdaloideae</taxon>
        <taxon>Amygdaleae</taxon>
        <taxon>Prunus</taxon>
    </lineage>
</organism>
<keyword evidence="3" id="KW-0611">Plant defense</keyword>
<dbReference type="InterPro" id="IPR038005">
    <property type="entry name" value="RX-like_CC"/>
</dbReference>
<dbReference type="PANTHER" id="PTHR23155:SF1205">
    <property type="entry name" value="DISEASE RESISTANCE PROTEIN RPM1"/>
    <property type="match status" value="1"/>
</dbReference>